<evidence type="ECO:0000256" key="1">
    <source>
        <dbReference type="SAM" id="MobiDB-lite"/>
    </source>
</evidence>
<accession>A0ABV9U012</accession>
<keyword evidence="5" id="KW-1185">Reference proteome</keyword>
<evidence type="ECO:0000259" key="3">
    <source>
        <dbReference type="Pfam" id="PF13354"/>
    </source>
</evidence>
<dbReference type="InterPro" id="IPR012338">
    <property type="entry name" value="Beta-lactam/transpept-like"/>
</dbReference>
<feature type="domain" description="Beta-lactamase class A catalytic" evidence="3">
    <location>
        <begin position="77"/>
        <end position="266"/>
    </location>
</feature>
<dbReference type="InterPro" id="IPR000871">
    <property type="entry name" value="Beta-lactam_class-A"/>
</dbReference>
<dbReference type="SUPFAM" id="SSF56601">
    <property type="entry name" value="beta-lactamase/transpeptidase-like"/>
    <property type="match status" value="1"/>
</dbReference>
<evidence type="ECO:0000256" key="2">
    <source>
        <dbReference type="SAM" id="SignalP"/>
    </source>
</evidence>
<dbReference type="EMBL" id="JBHSIT010000004">
    <property type="protein sequence ID" value="MFC4908880.1"/>
    <property type="molecule type" value="Genomic_DNA"/>
</dbReference>
<dbReference type="GO" id="GO:0016787">
    <property type="term" value="F:hydrolase activity"/>
    <property type="evidence" value="ECO:0007669"/>
    <property type="project" value="UniProtKB-KW"/>
</dbReference>
<keyword evidence="2" id="KW-0732">Signal</keyword>
<evidence type="ECO:0000313" key="4">
    <source>
        <dbReference type="EMBL" id="MFC4908880.1"/>
    </source>
</evidence>
<dbReference type="InterPro" id="IPR045155">
    <property type="entry name" value="Beta-lactam_cat"/>
</dbReference>
<feature type="signal peptide" evidence="2">
    <location>
        <begin position="1"/>
        <end position="27"/>
    </location>
</feature>
<dbReference type="RefSeq" id="WP_378255914.1">
    <property type="nucleotide sequence ID" value="NZ_JBHSIT010000004.1"/>
</dbReference>
<dbReference type="Gene3D" id="3.40.710.10">
    <property type="entry name" value="DD-peptidase/beta-lactamase superfamily"/>
    <property type="match status" value="1"/>
</dbReference>
<feature type="compositionally biased region" description="Polar residues" evidence="1">
    <location>
        <begin position="296"/>
        <end position="312"/>
    </location>
</feature>
<feature type="region of interest" description="Disordered" evidence="1">
    <location>
        <begin position="295"/>
        <end position="318"/>
    </location>
</feature>
<comment type="caution">
    <text evidence="4">The sequence shown here is derived from an EMBL/GenBank/DDBJ whole genome shotgun (WGS) entry which is preliminary data.</text>
</comment>
<sequence>MTRRVPRVLTAAVLTAALASTAGAAQAAPVRGASPTPAGGTSSSAAAICSSPSAPATAKRLGNAIAAALRGRSGTESVAVYDVERKLWCGVLAGRRFDSASVVKATILGALLRKVLDEKRPMTASEKSLAKKMITRSDNDAASKLWTHVGRTRMQRFLGQAGMTQTTLGSGGYWGLTQITARDEIVLLRKYTERNGLLTDKARSYALGLMHEVISSQRWGTPAGTPSGITWHVKNGWLPRHGSAWRVHSIGAFTGRGHSYTIAVLTRDTPSMAYGVSTIERVARAVHGNLNPGLRSLTTQGAQNVPWEQSDGSVPPNV</sequence>
<feature type="region of interest" description="Disordered" evidence="1">
    <location>
        <begin position="28"/>
        <end position="49"/>
    </location>
</feature>
<dbReference type="Pfam" id="PF13354">
    <property type="entry name" value="Beta-lactamase2"/>
    <property type="match status" value="1"/>
</dbReference>
<dbReference type="Proteomes" id="UP001595872">
    <property type="component" value="Unassembled WGS sequence"/>
</dbReference>
<keyword evidence="4" id="KW-0378">Hydrolase</keyword>
<organism evidence="4 5">
    <name type="scientific">Actinomadura gamaensis</name>
    <dbReference type="NCBI Taxonomy" id="1763541"/>
    <lineage>
        <taxon>Bacteria</taxon>
        <taxon>Bacillati</taxon>
        <taxon>Actinomycetota</taxon>
        <taxon>Actinomycetes</taxon>
        <taxon>Streptosporangiales</taxon>
        <taxon>Thermomonosporaceae</taxon>
        <taxon>Actinomadura</taxon>
    </lineage>
</organism>
<protein>
    <submittedName>
        <fullName evidence="4">Serine hydrolase</fullName>
    </submittedName>
</protein>
<reference evidence="5" key="1">
    <citation type="journal article" date="2019" name="Int. J. Syst. Evol. Microbiol.">
        <title>The Global Catalogue of Microorganisms (GCM) 10K type strain sequencing project: providing services to taxonomists for standard genome sequencing and annotation.</title>
        <authorList>
            <consortium name="The Broad Institute Genomics Platform"/>
            <consortium name="The Broad Institute Genome Sequencing Center for Infectious Disease"/>
            <person name="Wu L."/>
            <person name="Ma J."/>
        </authorList>
    </citation>
    <scope>NUCLEOTIDE SEQUENCE [LARGE SCALE GENOMIC DNA]</scope>
    <source>
        <strain evidence="5">KLKA75</strain>
    </source>
</reference>
<name>A0ABV9U012_9ACTN</name>
<gene>
    <name evidence="4" type="ORF">ACFPCY_16270</name>
</gene>
<proteinExistence type="predicted"/>
<dbReference type="PANTHER" id="PTHR35333:SF3">
    <property type="entry name" value="BETA-LACTAMASE-TYPE TRANSPEPTIDASE FOLD CONTAINING PROTEIN"/>
    <property type="match status" value="1"/>
</dbReference>
<dbReference type="PANTHER" id="PTHR35333">
    <property type="entry name" value="BETA-LACTAMASE"/>
    <property type="match status" value="1"/>
</dbReference>
<evidence type="ECO:0000313" key="5">
    <source>
        <dbReference type="Proteomes" id="UP001595872"/>
    </source>
</evidence>
<feature type="chain" id="PRO_5045417298" evidence="2">
    <location>
        <begin position="28"/>
        <end position="318"/>
    </location>
</feature>